<evidence type="ECO:0000256" key="5">
    <source>
        <dbReference type="ARBA" id="ARBA00023136"/>
    </source>
</evidence>
<dbReference type="InterPro" id="IPR003856">
    <property type="entry name" value="LPS_length_determ_N"/>
</dbReference>
<dbReference type="SUPFAM" id="SSF52540">
    <property type="entry name" value="P-loop containing nucleoside triphosphate hydrolases"/>
    <property type="match status" value="1"/>
</dbReference>
<evidence type="ECO:0000256" key="1">
    <source>
        <dbReference type="ARBA" id="ARBA00004651"/>
    </source>
</evidence>
<comment type="subcellular location">
    <subcellularLocation>
        <location evidence="1">Cell membrane</location>
        <topology evidence="1">Multi-pass membrane protein</topology>
    </subcellularLocation>
</comment>
<evidence type="ECO:0000259" key="8">
    <source>
        <dbReference type="Pfam" id="PF02706"/>
    </source>
</evidence>
<dbReference type="EMBL" id="LBFC01000015">
    <property type="protein sequence ID" value="ONN27441.1"/>
    <property type="molecule type" value="Genomic_DNA"/>
</dbReference>
<feature type="coiled-coil region" evidence="6">
    <location>
        <begin position="186"/>
        <end position="213"/>
    </location>
</feature>
<dbReference type="InterPro" id="IPR032807">
    <property type="entry name" value="GNVR"/>
</dbReference>
<comment type="caution">
    <text evidence="10">The sequence shown here is derived from an EMBL/GenBank/DDBJ whole genome shotgun (WGS) entry which is preliminary data.</text>
</comment>
<feature type="transmembrane region" description="Helical" evidence="7">
    <location>
        <begin position="22"/>
        <end position="41"/>
    </location>
</feature>
<sequence>MENQVEELTLSDILHIFKKRQFWFWTIFILTVIATGVYLFFATPIYEVSVKIKIPAKSSAPSFSSLSGAAALILGGGTTAPGVSDEMELIKSRKTLEKVIKELNLMDYFKNKIKDEDERERLTLNSVIHKLQEDIVSVEMVKDTSFIEIKVNLDDKELAYKLSKAILDAYTEVSKELNKDQDEYMVEFIEKQLPETEKELEEIENRLKEFKKQKSILPSKEAELLIESFSELESKYYSMQLEYKSLSVKLESLKGAISHFKGLISKLDYIPNSPVISSLREKLVEYQVEYQGMLQRYSPDSVEIKELEARIKEVEKRIREEIYSIVKSSFNADDPVLSTVYTQLIETQSMLEVSKASLKALEKLRADLENRLKGLPDIEVEYINLQRDYQLKQNAYVLLKTKLEELKLSTAGFNFSAPVVVDEPFIPDNPVKPNKKLTLAIGGVLGIFLGILFVFIVESSDKKVRDWFDVEKLIGKTPVLLEKPDVKLSVFKAPGSRYTNVIEKIGMKLISESNPKVFGVTSSGTFEEKDIFVANIAGFLSKNSKKTLILDFSNTMFKVFDINSGKSLVEYMKAPENIQNVEKNLYLLIKGKENVNDILLSKEFESLIEKFKETFDYIVINLPEASSPNIPLLKKLCEETLLILKSKVSEKERFLEALKEIKTEYVILSE</sequence>
<feature type="coiled-coil region" evidence="6">
    <location>
        <begin position="276"/>
        <end position="324"/>
    </location>
</feature>
<dbReference type="InterPro" id="IPR027417">
    <property type="entry name" value="P-loop_NTPase"/>
</dbReference>
<evidence type="ECO:0000313" key="10">
    <source>
        <dbReference type="EMBL" id="ONN27441.1"/>
    </source>
</evidence>
<keyword evidence="11" id="KW-1185">Reference proteome</keyword>
<dbReference type="Pfam" id="PF13807">
    <property type="entry name" value="GNVR"/>
    <property type="match status" value="1"/>
</dbReference>
<evidence type="ECO:0000313" key="11">
    <source>
        <dbReference type="Proteomes" id="UP000242616"/>
    </source>
</evidence>
<evidence type="ECO:0000256" key="3">
    <source>
        <dbReference type="ARBA" id="ARBA00022692"/>
    </source>
</evidence>
<accession>A0ABX3IHX8</accession>
<keyword evidence="3 7" id="KW-0812">Transmembrane</keyword>
<keyword evidence="5 7" id="KW-0472">Membrane</keyword>
<dbReference type="RefSeq" id="WP_077198099.1">
    <property type="nucleotide sequence ID" value="NZ_LBFC01000015.1"/>
</dbReference>
<keyword evidence="2" id="KW-1003">Cell membrane</keyword>
<keyword evidence="4 7" id="KW-1133">Transmembrane helix</keyword>
<organism evidence="10 11">
    <name type="scientific">Thermosipho affectus</name>
    <dbReference type="NCBI Taxonomy" id="660294"/>
    <lineage>
        <taxon>Bacteria</taxon>
        <taxon>Thermotogati</taxon>
        <taxon>Thermotogota</taxon>
        <taxon>Thermotogae</taxon>
        <taxon>Thermotogales</taxon>
        <taxon>Fervidobacteriaceae</taxon>
        <taxon>Thermosipho</taxon>
    </lineage>
</organism>
<dbReference type="InterPro" id="IPR050445">
    <property type="entry name" value="Bact_polysacc_biosynth/exp"/>
</dbReference>
<gene>
    <name evidence="10" type="ORF">XJ44_03765</name>
</gene>
<dbReference type="PANTHER" id="PTHR32309:SF13">
    <property type="entry name" value="FERRIC ENTEROBACTIN TRANSPORT PROTEIN FEPE"/>
    <property type="match status" value="1"/>
</dbReference>
<proteinExistence type="predicted"/>
<dbReference type="PANTHER" id="PTHR32309">
    <property type="entry name" value="TYROSINE-PROTEIN KINASE"/>
    <property type="match status" value="1"/>
</dbReference>
<name>A0ABX3IHX8_9BACT</name>
<evidence type="ECO:0000256" key="6">
    <source>
        <dbReference type="SAM" id="Coils"/>
    </source>
</evidence>
<evidence type="ECO:0000256" key="4">
    <source>
        <dbReference type="ARBA" id="ARBA00022989"/>
    </source>
</evidence>
<dbReference type="Proteomes" id="UP000242616">
    <property type="component" value="Unassembled WGS sequence"/>
</dbReference>
<dbReference type="Gene3D" id="3.40.50.300">
    <property type="entry name" value="P-loop containing nucleotide triphosphate hydrolases"/>
    <property type="match status" value="1"/>
</dbReference>
<evidence type="ECO:0000256" key="7">
    <source>
        <dbReference type="SAM" id="Phobius"/>
    </source>
</evidence>
<reference evidence="10 11" key="1">
    <citation type="submission" date="2015-06" db="EMBL/GenBank/DDBJ databases">
        <title>Genome sequencing of Thermotogales isolates from hydrothermal vents.</title>
        <authorList>
            <person name="Haverkamp T.H."/>
            <person name="Kublanov I.V."/>
            <person name="Nesbo C.L."/>
        </authorList>
    </citation>
    <scope>NUCLEOTIDE SEQUENCE [LARGE SCALE GENOMIC DNA]</scope>
    <source>
        <strain evidence="11">ik275mar</strain>
    </source>
</reference>
<dbReference type="Pfam" id="PF02706">
    <property type="entry name" value="Wzz"/>
    <property type="match status" value="1"/>
</dbReference>
<keyword evidence="6" id="KW-0175">Coiled coil</keyword>
<feature type="domain" description="Polysaccharide chain length determinant N-terminal" evidence="8">
    <location>
        <begin position="6"/>
        <end position="103"/>
    </location>
</feature>
<feature type="domain" description="Tyrosine-protein kinase G-rich" evidence="9">
    <location>
        <begin position="378"/>
        <end position="456"/>
    </location>
</feature>
<evidence type="ECO:0000256" key="2">
    <source>
        <dbReference type="ARBA" id="ARBA00022475"/>
    </source>
</evidence>
<evidence type="ECO:0000259" key="9">
    <source>
        <dbReference type="Pfam" id="PF13807"/>
    </source>
</evidence>
<protein>
    <submittedName>
        <fullName evidence="10">Lipopolysaccharide biosynthesis protein</fullName>
    </submittedName>
</protein>
<feature type="transmembrane region" description="Helical" evidence="7">
    <location>
        <begin position="437"/>
        <end position="457"/>
    </location>
</feature>